<feature type="domain" description="Reverse transcriptase" evidence="1">
    <location>
        <begin position="132"/>
        <end position="206"/>
    </location>
</feature>
<dbReference type="PANTHER" id="PTHR47027:SF29">
    <property type="entry name" value="C2H2-TYPE DOMAIN-CONTAINING PROTEIN"/>
    <property type="match status" value="1"/>
</dbReference>
<organism evidence="2 3">
    <name type="scientific">Aphis glycines</name>
    <name type="common">Soybean aphid</name>
    <dbReference type="NCBI Taxonomy" id="307491"/>
    <lineage>
        <taxon>Eukaryota</taxon>
        <taxon>Metazoa</taxon>
        <taxon>Ecdysozoa</taxon>
        <taxon>Arthropoda</taxon>
        <taxon>Hexapoda</taxon>
        <taxon>Insecta</taxon>
        <taxon>Pterygota</taxon>
        <taxon>Neoptera</taxon>
        <taxon>Paraneoptera</taxon>
        <taxon>Hemiptera</taxon>
        <taxon>Sternorrhyncha</taxon>
        <taxon>Aphidomorpha</taxon>
        <taxon>Aphidoidea</taxon>
        <taxon>Aphididae</taxon>
        <taxon>Aphidini</taxon>
        <taxon>Aphis</taxon>
        <taxon>Aphis</taxon>
    </lineage>
</organism>
<evidence type="ECO:0000259" key="1">
    <source>
        <dbReference type="Pfam" id="PF00078"/>
    </source>
</evidence>
<keyword evidence="3" id="KW-1185">Reference proteome</keyword>
<dbReference type="Pfam" id="PF00078">
    <property type="entry name" value="RVT_1"/>
    <property type="match status" value="1"/>
</dbReference>
<sequence>MIEMIHKLIEKIWNTEEIPNDWNMALICPIHKKDDKKEYRLKPLAENIIGDYQGGFRKNKSTIDQIFIIRQLAQKTWEFDQELHTLFVDFKKAYDSINRECICKIVEHFLLEKVIRMMNISPDEGVKLDGTSISILAYADDIVLLGNNINTMKSMCERLITAAKRVGLQINQEKTEYMEISRQPEEFLKVGPYRFKNVPQFKYLGSMITQSNNMEYEILKRIQMGNKCYYAMDNLFKSRILSKTLKLQIYTTLIKCIVLYGAQCWTVRRSDESKLRVFERKILRRIYGPCRDLQTGEWRKRHNEELHHLYNRPDIVKEIKRRRLEWAGHVWRKPDALTKTVLQENPRGKIPLGRPRMRWEDCVRKDVAVSLPEEDWHMLAQNRERWRQ</sequence>
<dbReference type="OrthoDB" id="6617084at2759"/>
<dbReference type="InterPro" id="IPR000477">
    <property type="entry name" value="RT_dom"/>
</dbReference>
<comment type="caution">
    <text evidence="2">The sequence shown here is derived from an EMBL/GenBank/DDBJ whole genome shotgun (WGS) entry which is preliminary data.</text>
</comment>
<reference evidence="2 3" key="1">
    <citation type="submission" date="2019-08" db="EMBL/GenBank/DDBJ databases">
        <title>The genome of the soybean aphid Biotype 1, its phylome, world population structure and adaptation to the North American continent.</title>
        <authorList>
            <person name="Giordano R."/>
            <person name="Donthu R.K."/>
            <person name="Hernandez A.G."/>
            <person name="Wright C.L."/>
            <person name="Zimin A.V."/>
        </authorList>
    </citation>
    <scope>NUCLEOTIDE SEQUENCE [LARGE SCALE GENOMIC DNA]</scope>
    <source>
        <tissue evidence="2">Whole aphids</tissue>
    </source>
</reference>
<accession>A0A6G0SU25</accession>
<dbReference type="CDD" id="cd01650">
    <property type="entry name" value="RT_nLTR_like"/>
    <property type="match status" value="1"/>
</dbReference>
<gene>
    <name evidence="2" type="ORF">AGLY_017780</name>
</gene>
<dbReference type="GO" id="GO:0071897">
    <property type="term" value="P:DNA biosynthetic process"/>
    <property type="evidence" value="ECO:0007669"/>
    <property type="project" value="UniProtKB-ARBA"/>
</dbReference>
<dbReference type="AlphaFoldDB" id="A0A6G0SU25"/>
<protein>
    <recommendedName>
        <fullName evidence="1">Reverse transcriptase domain-containing protein</fullName>
    </recommendedName>
</protein>
<evidence type="ECO:0000313" key="2">
    <source>
        <dbReference type="EMBL" id="KAE9521809.1"/>
    </source>
</evidence>
<dbReference type="PANTHER" id="PTHR47027">
    <property type="entry name" value="REVERSE TRANSCRIPTASE DOMAIN-CONTAINING PROTEIN"/>
    <property type="match status" value="1"/>
</dbReference>
<evidence type="ECO:0000313" key="3">
    <source>
        <dbReference type="Proteomes" id="UP000475862"/>
    </source>
</evidence>
<proteinExistence type="predicted"/>
<dbReference type="Proteomes" id="UP000475862">
    <property type="component" value="Unassembled WGS sequence"/>
</dbReference>
<dbReference type="InterPro" id="IPR043502">
    <property type="entry name" value="DNA/RNA_pol_sf"/>
</dbReference>
<dbReference type="SUPFAM" id="SSF56672">
    <property type="entry name" value="DNA/RNA polymerases"/>
    <property type="match status" value="1"/>
</dbReference>
<dbReference type="EMBL" id="VYZN01001977">
    <property type="protein sequence ID" value="KAE9521809.1"/>
    <property type="molecule type" value="Genomic_DNA"/>
</dbReference>
<name>A0A6G0SU25_APHGL</name>